<sequence>KKKRKLSNSSKGKDKGKSVKKSKRLTKSDNTNDKDQPECPASEEIPVQDDWPGEMILYTKTEPIVQFSINKKLKNELSDLLPKFESFKSNGMDEYDSRSAISQTTSSKYHSTPKENEENGVDIISTEHKQQKIIPSEPMKLDMNHDYEHYYQYYRDSAFPYITDENELHLASHYCAY</sequence>
<dbReference type="AlphaFoldDB" id="A0A1Y3BLI6"/>
<accession>A0A1Y3BLI6</accession>
<name>A0A1Y3BLI6_EURMA</name>
<evidence type="ECO:0000313" key="2">
    <source>
        <dbReference type="EMBL" id="OTF80967.1"/>
    </source>
</evidence>
<dbReference type="Proteomes" id="UP000194236">
    <property type="component" value="Unassembled WGS sequence"/>
</dbReference>
<feature type="non-terminal residue" evidence="2">
    <location>
        <position position="177"/>
    </location>
</feature>
<dbReference type="EMBL" id="MUJZ01015816">
    <property type="protein sequence ID" value="OTF80967.1"/>
    <property type="molecule type" value="Genomic_DNA"/>
</dbReference>
<protein>
    <submittedName>
        <fullName evidence="2">Uncharacterized protein</fullName>
    </submittedName>
</protein>
<proteinExistence type="predicted"/>
<gene>
    <name evidence="2" type="ORF">BLA29_012543</name>
</gene>
<feature type="compositionally biased region" description="Polar residues" evidence="1">
    <location>
        <begin position="99"/>
        <end position="110"/>
    </location>
</feature>
<organism evidence="2 3">
    <name type="scientific">Euroglyphus maynei</name>
    <name type="common">Mayne's house dust mite</name>
    <dbReference type="NCBI Taxonomy" id="6958"/>
    <lineage>
        <taxon>Eukaryota</taxon>
        <taxon>Metazoa</taxon>
        <taxon>Ecdysozoa</taxon>
        <taxon>Arthropoda</taxon>
        <taxon>Chelicerata</taxon>
        <taxon>Arachnida</taxon>
        <taxon>Acari</taxon>
        <taxon>Acariformes</taxon>
        <taxon>Sarcoptiformes</taxon>
        <taxon>Astigmata</taxon>
        <taxon>Psoroptidia</taxon>
        <taxon>Analgoidea</taxon>
        <taxon>Pyroglyphidae</taxon>
        <taxon>Pyroglyphinae</taxon>
        <taxon>Euroglyphus</taxon>
    </lineage>
</organism>
<evidence type="ECO:0000313" key="3">
    <source>
        <dbReference type="Proteomes" id="UP000194236"/>
    </source>
</evidence>
<keyword evidence="3" id="KW-1185">Reference proteome</keyword>
<comment type="caution">
    <text evidence="2">The sequence shown here is derived from an EMBL/GenBank/DDBJ whole genome shotgun (WGS) entry which is preliminary data.</text>
</comment>
<dbReference type="OrthoDB" id="6516975at2759"/>
<feature type="non-terminal residue" evidence="2">
    <location>
        <position position="1"/>
    </location>
</feature>
<feature type="region of interest" description="Disordered" evidence="1">
    <location>
        <begin position="92"/>
        <end position="116"/>
    </location>
</feature>
<feature type="compositionally biased region" description="Basic and acidic residues" evidence="1">
    <location>
        <begin position="26"/>
        <end position="37"/>
    </location>
</feature>
<reference evidence="2 3" key="1">
    <citation type="submission" date="2017-03" db="EMBL/GenBank/DDBJ databases">
        <title>Genome Survey of Euroglyphus maynei.</title>
        <authorList>
            <person name="Arlian L.G."/>
            <person name="Morgan M.S."/>
            <person name="Rider S.D."/>
        </authorList>
    </citation>
    <scope>NUCLEOTIDE SEQUENCE [LARGE SCALE GENOMIC DNA]</scope>
    <source>
        <strain evidence="2">Arlian Lab</strain>
        <tissue evidence="2">Whole body</tissue>
    </source>
</reference>
<evidence type="ECO:0000256" key="1">
    <source>
        <dbReference type="SAM" id="MobiDB-lite"/>
    </source>
</evidence>
<feature type="region of interest" description="Disordered" evidence="1">
    <location>
        <begin position="1"/>
        <end position="51"/>
    </location>
</feature>